<dbReference type="GO" id="GO:0000155">
    <property type="term" value="F:phosphorelay sensor kinase activity"/>
    <property type="evidence" value="ECO:0007669"/>
    <property type="project" value="InterPro"/>
</dbReference>
<dbReference type="PROSITE" id="PS50885">
    <property type="entry name" value="HAMP"/>
    <property type="match status" value="1"/>
</dbReference>
<dbReference type="InterPro" id="IPR003660">
    <property type="entry name" value="HAMP_dom"/>
</dbReference>
<dbReference type="GO" id="GO:0005886">
    <property type="term" value="C:plasma membrane"/>
    <property type="evidence" value="ECO:0007669"/>
    <property type="project" value="UniProtKB-SubCell"/>
</dbReference>
<dbReference type="PANTHER" id="PTHR34220">
    <property type="entry name" value="SENSOR HISTIDINE KINASE YPDA"/>
    <property type="match status" value="1"/>
</dbReference>
<keyword evidence="4" id="KW-0808">Transferase</keyword>
<keyword evidence="2" id="KW-1003">Cell membrane</keyword>
<keyword evidence="5" id="KW-0472">Membrane</keyword>
<dbReference type="InterPro" id="IPR010559">
    <property type="entry name" value="Sig_transdc_His_kin_internal"/>
</dbReference>
<dbReference type="Proteomes" id="UP001153404">
    <property type="component" value="Unassembled WGS sequence"/>
</dbReference>
<dbReference type="InterPro" id="IPR036890">
    <property type="entry name" value="HATPase_C_sf"/>
</dbReference>
<reference evidence="7" key="1">
    <citation type="submission" date="2022-10" db="EMBL/GenBank/DDBJ databases">
        <title>Comparative genomic analysis of Cohnella hashimotonis sp. nov., isolated from the International Space Station.</title>
        <authorList>
            <person name="Simpson A."/>
            <person name="Venkateswaran K."/>
        </authorList>
    </citation>
    <scope>NUCLEOTIDE SEQUENCE</scope>
    <source>
        <strain evidence="7">DSM 28161</strain>
    </source>
</reference>
<evidence type="ECO:0000313" key="7">
    <source>
        <dbReference type="EMBL" id="MDG0808858.1"/>
    </source>
</evidence>
<comment type="subcellular location">
    <subcellularLocation>
        <location evidence="1">Cell membrane</location>
        <topology evidence="1">Multi-pass membrane protein</topology>
    </subcellularLocation>
</comment>
<gene>
    <name evidence="7" type="ORF">OMP40_05230</name>
</gene>
<dbReference type="EMBL" id="JAPDIA010000002">
    <property type="protein sequence ID" value="MDG0808858.1"/>
    <property type="molecule type" value="Genomic_DNA"/>
</dbReference>
<evidence type="ECO:0000259" key="6">
    <source>
        <dbReference type="PROSITE" id="PS50885"/>
    </source>
</evidence>
<dbReference type="Gene3D" id="6.10.250.1910">
    <property type="match status" value="1"/>
</dbReference>
<dbReference type="AlphaFoldDB" id="A0A9X4QS15"/>
<dbReference type="PANTHER" id="PTHR34220:SF7">
    <property type="entry name" value="SENSOR HISTIDINE KINASE YPDA"/>
    <property type="match status" value="1"/>
</dbReference>
<protein>
    <submittedName>
        <fullName evidence="7">Histidine kinase</fullName>
    </submittedName>
</protein>
<dbReference type="CDD" id="cd06225">
    <property type="entry name" value="HAMP"/>
    <property type="match status" value="1"/>
</dbReference>
<evidence type="ECO:0000313" key="8">
    <source>
        <dbReference type="Proteomes" id="UP001153404"/>
    </source>
</evidence>
<dbReference type="RefSeq" id="WP_277529801.1">
    <property type="nucleotide sequence ID" value="NZ_JAPDIA010000002.1"/>
</dbReference>
<evidence type="ECO:0000256" key="1">
    <source>
        <dbReference type="ARBA" id="ARBA00004651"/>
    </source>
</evidence>
<dbReference type="Gene3D" id="3.30.565.10">
    <property type="entry name" value="Histidine kinase-like ATPase, C-terminal domain"/>
    <property type="match status" value="1"/>
</dbReference>
<accession>A0A9X4QS15</accession>
<evidence type="ECO:0000256" key="2">
    <source>
        <dbReference type="ARBA" id="ARBA00022475"/>
    </source>
</evidence>
<organism evidence="7 8">
    <name type="scientific">Cohnella rhizosphaerae</name>
    <dbReference type="NCBI Taxonomy" id="1457232"/>
    <lineage>
        <taxon>Bacteria</taxon>
        <taxon>Bacillati</taxon>
        <taxon>Bacillota</taxon>
        <taxon>Bacilli</taxon>
        <taxon>Bacillales</taxon>
        <taxon>Paenibacillaceae</taxon>
        <taxon>Cohnella</taxon>
    </lineage>
</organism>
<dbReference type="Pfam" id="PF06580">
    <property type="entry name" value="His_kinase"/>
    <property type="match status" value="1"/>
</dbReference>
<dbReference type="SUPFAM" id="SSF55874">
    <property type="entry name" value="ATPase domain of HSP90 chaperone/DNA topoisomerase II/histidine kinase"/>
    <property type="match status" value="1"/>
</dbReference>
<comment type="caution">
    <text evidence="7">The sequence shown here is derived from an EMBL/GenBank/DDBJ whole genome shotgun (WGS) entry which is preliminary data.</text>
</comment>
<sequence length="276" mass="31533">MHRPLVKLGFAFRRLEDGAFNFTIQHRKKDEFGYLYAAFNDMVGRLGNLIQDVYKAKIRFQQSELKRLQSQINPHFLFNNHFILSRLIKSQNYETAERFSRYIGEYLQFITRDAAEEMTLEREVAHALVYIELQTFSFASRVAVDIGPLPESARQLLVPRLILQPIIENAYKYTFERKIAGGRLSMRFEASAEEEGLVRILIEDSGDTLDDAAIEELNRRLAISPDDAAESTGLVNIHQRIRIRLGAPSGLRFGRSSLGGLLVELTLKPTKGEEPS</sequence>
<keyword evidence="7" id="KW-0418">Kinase</keyword>
<name>A0A9X4QS15_9BACL</name>
<evidence type="ECO:0000256" key="3">
    <source>
        <dbReference type="ARBA" id="ARBA00022553"/>
    </source>
</evidence>
<proteinExistence type="predicted"/>
<evidence type="ECO:0000256" key="4">
    <source>
        <dbReference type="ARBA" id="ARBA00022679"/>
    </source>
</evidence>
<dbReference type="InterPro" id="IPR050640">
    <property type="entry name" value="Bact_2-comp_sensor_kinase"/>
</dbReference>
<evidence type="ECO:0000256" key="5">
    <source>
        <dbReference type="ARBA" id="ARBA00023136"/>
    </source>
</evidence>
<keyword evidence="8" id="KW-1185">Reference proteome</keyword>
<feature type="domain" description="HAMP" evidence="6">
    <location>
        <begin position="3"/>
        <end position="51"/>
    </location>
</feature>
<keyword evidence="3" id="KW-0597">Phosphoprotein</keyword>
<dbReference type="SUPFAM" id="SSF158472">
    <property type="entry name" value="HAMP domain-like"/>
    <property type="match status" value="1"/>
</dbReference>